<keyword evidence="4 10" id="KW-0328">Glycosyltransferase</keyword>
<organism evidence="13 14">
    <name type="scientific">Ornithinimicrobium tianjinense</name>
    <dbReference type="NCBI Taxonomy" id="1195761"/>
    <lineage>
        <taxon>Bacteria</taxon>
        <taxon>Bacillati</taxon>
        <taxon>Actinomycetota</taxon>
        <taxon>Actinomycetes</taxon>
        <taxon>Micrococcales</taxon>
        <taxon>Ornithinimicrobiaceae</taxon>
        <taxon>Ornithinimicrobium</taxon>
    </lineage>
</organism>
<feature type="transmembrane region" description="Helical" evidence="10">
    <location>
        <begin position="424"/>
        <end position="442"/>
    </location>
</feature>
<reference evidence="13" key="2">
    <citation type="submission" date="2020-09" db="EMBL/GenBank/DDBJ databases">
        <authorList>
            <person name="Sun Q."/>
            <person name="Zhou Y."/>
        </authorList>
    </citation>
    <scope>NUCLEOTIDE SEQUENCE</scope>
    <source>
        <strain evidence="13">CGMCC 1.12160</strain>
    </source>
</reference>
<dbReference type="Proteomes" id="UP000605670">
    <property type="component" value="Unassembled WGS sequence"/>
</dbReference>
<dbReference type="PANTHER" id="PTHR10050:SF46">
    <property type="entry name" value="PROTEIN O-MANNOSYL-TRANSFERASE 2"/>
    <property type="match status" value="1"/>
</dbReference>
<comment type="function">
    <text evidence="10">Protein O-mannosyltransferase that catalyzes the transfer of a single mannose residue from a polyprenol phospho-mannosyl lipidic donor to the hydroxyl group of selected serine and threonine residues in acceptor proteins.</text>
</comment>
<name>A0A917F0L3_9MICO</name>
<dbReference type="GO" id="GO:0005886">
    <property type="term" value="C:plasma membrane"/>
    <property type="evidence" value="ECO:0007669"/>
    <property type="project" value="UniProtKB-SubCell"/>
</dbReference>
<evidence type="ECO:0000256" key="2">
    <source>
        <dbReference type="ARBA" id="ARBA00004922"/>
    </source>
</evidence>
<dbReference type="InterPro" id="IPR027005">
    <property type="entry name" value="PMT-like"/>
</dbReference>
<proteinExistence type="inferred from homology"/>
<evidence type="ECO:0000259" key="11">
    <source>
        <dbReference type="Pfam" id="PF02366"/>
    </source>
</evidence>
<dbReference type="InterPro" id="IPR003342">
    <property type="entry name" value="ArnT-like_N"/>
</dbReference>
<keyword evidence="8 10" id="KW-0472">Membrane</keyword>
<keyword evidence="5 10" id="KW-0808">Transferase</keyword>
<keyword evidence="6 10" id="KW-0812">Transmembrane</keyword>
<comment type="similarity">
    <text evidence="3 10">Belongs to the glycosyltransferase 39 family.</text>
</comment>
<keyword evidence="14" id="KW-1185">Reference proteome</keyword>
<dbReference type="EMBL" id="BMEM01000001">
    <property type="protein sequence ID" value="GGF38637.1"/>
    <property type="molecule type" value="Genomic_DNA"/>
</dbReference>
<comment type="pathway">
    <text evidence="2 10">Protein modification; protein glycosylation.</text>
</comment>
<feature type="transmembrane region" description="Helical" evidence="10">
    <location>
        <begin position="267"/>
        <end position="285"/>
    </location>
</feature>
<feature type="domain" description="ArnT-like N-terminal" evidence="11">
    <location>
        <begin position="115"/>
        <end position="210"/>
    </location>
</feature>
<dbReference type="Pfam" id="PF16192">
    <property type="entry name" value="PMT_4TMC"/>
    <property type="match status" value="1"/>
</dbReference>
<feature type="transmembrane region" description="Helical" evidence="10">
    <location>
        <begin position="506"/>
        <end position="526"/>
    </location>
</feature>
<evidence type="ECO:0000256" key="9">
    <source>
        <dbReference type="ARBA" id="ARBA00093617"/>
    </source>
</evidence>
<accession>A0A917F0L3</accession>
<comment type="caution">
    <text evidence="13">The sequence shown here is derived from an EMBL/GenBank/DDBJ whole genome shotgun (WGS) entry which is preliminary data.</text>
</comment>
<evidence type="ECO:0000256" key="5">
    <source>
        <dbReference type="ARBA" id="ARBA00022679"/>
    </source>
</evidence>
<evidence type="ECO:0000256" key="8">
    <source>
        <dbReference type="ARBA" id="ARBA00023136"/>
    </source>
</evidence>
<keyword evidence="10" id="KW-1003">Cell membrane</keyword>
<evidence type="ECO:0000256" key="3">
    <source>
        <dbReference type="ARBA" id="ARBA00007222"/>
    </source>
</evidence>
<sequence length="549" mass="62506">MRRTAYRLPTTYDAGMESLRARLLGPPPGSLVRADRVAWVGILLATLVGGIVRFVRLDHPHQLIFDETYYVKQAWSLRLFGHEREIRAGLDKPDELFTRGTPDVWGDVPDLVVHPPVGKWMIALGEMLFGPESSFGWRFSSAVIGTLSILVLGRVAWLLWKNALLAIAAASLLAVDGHHFVQSRTGLLDIFVMWWALLAFFFLLLDREQARRRLAARWGPWLERHTGSPVPRSLWRRWVRWWGPSLGVRWWRLAAGVSLGLCTGTKWSGLFFLAAFGLMTVWWDMGARRAAGADGWFVGTVVRDGIPAFLLMVPTALVTYVVSWTGWFVTEGGWKRDWAVSHPAPPGSLADLVPDALRSLWAYHVEMMTFHVGLHNEHKWSSNPWSWTVQWRPTLFYSEWPKRGEQGCEVADCVDYIASLGNVFVWWGATLGLLVVLFLWLLGRDWRAGAALSGVIAGWLPWFLYQTRTIYSFYAVAFVPWLVLVVVCCLGLVLGPATASPRRRRWGAVAVVVYLALAAAWFVWYYPVHAAVVLPRDEWQMRMWFDFWT</sequence>
<evidence type="ECO:0000313" key="13">
    <source>
        <dbReference type="EMBL" id="GGF38637.1"/>
    </source>
</evidence>
<feature type="transmembrane region" description="Helical" evidence="10">
    <location>
        <begin position="471"/>
        <end position="494"/>
    </location>
</feature>
<evidence type="ECO:0000256" key="4">
    <source>
        <dbReference type="ARBA" id="ARBA00022676"/>
    </source>
</evidence>
<feature type="transmembrane region" description="Helical" evidence="10">
    <location>
        <begin position="187"/>
        <end position="205"/>
    </location>
</feature>
<dbReference type="PANTHER" id="PTHR10050">
    <property type="entry name" value="DOLICHYL-PHOSPHATE-MANNOSE--PROTEIN MANNOSYLTRANSFERASE"/>
    <property type="match status" value="1"/>
</dbReference>
<comment type="subcellular location">
    <subcellularLocation>
        <location evidence="10">Cell membrane</location>
    </subcellularLocation>
    <subcellularLocation>
        <location evidence="1">Endomembrane system</location>
        <topology evidence="1">Multi-pass membrane protein</topology>
    </subcellularLocation>
</comment>
<feature type="transmembrane region" description="Helical" evidence="10">
    <location>
        <begin position="37"/>
        <end position="55"/>
    </location>
</feature>
<dbReference type="Pfam" id="PF02366">
    <property type="entry name" value="PMT"/>
    <property type="match status" value="1"/>
</dbReference>
<gene>
    <name evidence="13" type="ORF">GCM10011366_02750</name>
</gene>
<evidence type="ECO:0000256" key="6">
    <source>
        <dbReference type="ARBA" id="ARBA00022692"/>
    </source>
</evidence>
<keyword evidence="7 10" id="KW-1133">Transmembrane helix</keyword>
<feature type="transmembrane region" description="Helical" evidence="10">
    <location>
        <begin position="163"/>
        <end position="181"/>
    </location>
</feature>
<dbReference type="EC" id="2.4.1.-" evidence="10"/>
<dbReference type="GO" id="GO:0012505">
    <property type="term" value="C:endomembrane system"/>
    <property type="evidence" value="ECO:0007669"/>
    <property type="project" value="UniProtKB-SubCell"/>
</dbReference>
<protein>
    <recommendedName>
        <fullName evidence="9 10">Polyprenol-phosphate-mannose--protein mannosyltransferase</fullName>
        <ecNumber evidence="10">2.4.1.-</ecNumber>
    </recommendedName>
</protein>
<evidence type="ECO:0000256" key="7">
    <source>
        <dbReference type="ARBA" id="ARBA00022989"/>
    </source>
</evidence>
<dbReference type="InterPro" id="IPR032421">
    <property type="entry name" value="PMT_4TMC"/>
</dbReference>
<dbReference type="GO" id="GO:0004169">
    <property type="term" value="F:dolichyl-phosphate-mannose-protein mannosyltransferase activity"/>
    <property type="evidence" value="ECO:0007669"/>
    <property type="project" value="UniProtKB-UniRule"/>
</dbReference>
<reference evidence="13" key="1">
    <citation type="journal article" date="2014" name="Int. J. Syst. Evol. Microbiol.">
        <title>Complete genome sequence of Corynebacterium casei LMG S-19264T (=DSM 44701T), isolated from a smear-ripened cheese.</title>
        <authorList>
            <consortium name="US DOE Joint Genome Institute (JGI-PGF)"/>
            <person name="Walter F."/>
            <person name="Albersmeier A."/>
            <person name="Kalinowski J."/>
            <person name="Ruckert C."/>
        </authorList>
    </citation>
    <scope>NUCLEOTIDE SEQUENCE</scope>
    <source>
        <strain evidence="13">CGMCC 1.12160</strain>
    </source>
</reference>
<evidence type="ECO:0000259" key="12">
    <source>
        <dbReference type="Pfam" id="PF16192"/>
    </source>
</evidence>
<evidence type="ECO:0000313" key="14">
    <source>
        <dbReference type="Proteomes" id="UP000605670"/>
    </source>
</evidence>
<feature type="transmembrane region" description="Helical" evidence="10">
    <location>
        <begin position="306"/>
        <end position="329"/>
    </location>
</feature>
<feature type="domain" description="Protein O-mannosyl-transferase C-terminal four TM" evidence="12">
    <location>
        <begin position="357"/>
        <end position="548"/>
    </location>
</feature>
<evidence type="ECO:0000256" key="10">
    <source>
        <dbReference type="RuleBase" id="RU367007"/>
    </source>
</evidence>
<evidence type="ECO:0000256" key="1">
    <source>
        <dbReference type="ARBA" id="ARBA00004127"/>
    </source>
</evidence>
<feature type="transmembrane region" description="Helical" evidence="10">
    <location>
        <begin position="135"/>
        <end position="156"/>
    </location>
</feature>
<dbReference type="AlphaFoldDB" id="A0A917F0L3"/>